<keyword evidence="1" id="KW-0472">Membrane</keyword>
<evidence type="ECO:0000313" key="2">
    <source>
        <dbReference type="EMBL" id="TRU30538.1"/>
    </source>
</evidence>
<dbReference type="EMBL" id="SFBK01000028">
    <property type="protein sequence ID" value="TRU30538.1"/>
    <property type="molecule type" value="Genomic_DNA"/>
</dbReference>
<name>A0A552E7P1_MICAE</name>
<feature type="transmembrane region" description="Helical" evidence="1">
    <location>
        <begin position="45"/>
        <end position="67"/>
    </location>
</feature>
<protein>
    <submittedName>
        <fullName evidence="2">Uncharacterized protein</fullName>
    </submittedName>
</protein>
<comment type="caution">
    <text evidence="2">The sequence shown here is derived from an EMBL/GenBank/DDBJ whole genome shotgun (WGS) entry which is preliminary data.</text>
</comment>
<reference evidence="2 3" key="1">
    <citation type="submission" date="2019-01" db="EMBL/GenBank/DDBJ databases">
        <title>Coherence of Microcystis species and biogeography revealed through population genomics.</title>
        <authorList>
            <person name="Perez-Carrascal O.M."/>
            <person name="Terrat Y."/>
            <person name="Giani A."/>
            <person name="Fortin N."/>
            <person name="Tromas N."/>
            <person name="Shapiro B.J."/>
        </authorList>
    </citation>
    <scope>NUCLEOTIDE SEQUENCE [LARGE SCALE GENOMIC DNA]</scope>
    <source>
        <strain evidence="2">Ma_QC_B_20070730_S2</strain>
    </source>
</reference>
<dbReference type="AlphaFoldDB" id="A0A552E7P1"/>
<dbReference type="Proteomes" id="UP000320551">
    <property type="component" value="Unassembled WGS sequence"/>
</dbReference>
<evidence type="ECO:0000256" key="1">
    <source>
        <dbReference type="SAM" id="Phobius"/>
    </source>
</evidence>
<proteinExistence type="predicted"/>
<accession>A0A552E7P1</accession>
<sequence>MTISPKRGSALALEVGCTRLKPRWQYLHFLSPNNVGSIINLSAKIPMLLSLLSVISFLISFLVVALIKQRFSPGQN</sequence>
<evidence type="ECO:0000313" key="3">
    <source>
        <dbReference type="Proteomes" id="UP000320551"/>
    </source>
</evidence>
<keyword evidence="1" id="KW-0812">Transmembrane</keyword>
<organism evidence="2 3">
    <name type="scientific">Microcystis aeruginosa Ma_QC_B_20070730_S2</name>
    <dbReference type="NCBI Taxonomy" id="2486256"/>
    <lineage>
        <taxon>Bacteria</taxon>
        <taxon>Bacillati</taxon>
        <taxon>Cyanobacteriota</taxon>
        <taxon>Cyanophyceae</taxon>
        <taxon>Oscillatoriophycideae</taxon>
        <taxon>Chroococcales</taxon>
        <taxon>Microcystaceae</taxon>
        <taxon>Microcystis</taxon>
    </lineage>
</organism>
<gene>
    <name evidence="2" type="ORF">EWV80_01965</name>
</gene>
<keyword evidence="1" id="KW-1133">Transmembrane helix</keyword>